<evidence type="ECO:0000313" key="1">
    <source>
        <dbReference type="EMBL" id="KAE9063926.1"/>
    </source>
</evidence>
<evidence type="ECO:0000313" key="2">
    <source>
        <dbReference type="Proteomes" id="UP000441208"/>
    </source>
</evidence>
<dbReference type="Proteomes" id="UP000441208">
    <property type="component" value="Unassembled WGS sequence"/>
</dbReference>
<gene>
    <name evidence="1" type="ORF">PF007_g29380</name>
</gene>
<dbReference type="AlphaFoldDB" id="A0A6A3PSG6"/>
<accession>A0A6A3PSG6</accession>
<dbReference type="EMBL" id="QXFZ01004531">
    <property type="protein sequence ID" value="KAE9063926.1"/>
    <property type="molecule type" value="Genomic_DNA"/>
</dbReference>
<protein>
    <submittedName>
        <fullName evidence="1">Uncharacterized protein</fullName>
    </submittedName>
</protein>
<comment type="caution">
    <text evidence="1">The sequence shown here is derived from an EMBL/GenBank/DDBJ whole genome shotgun (WGS) entry which is preliminary data.</text>
</comment>
<reference evidence="1 2" key="1">
    <citation type="submission" date="2018-08" db="EMBL/GenBank/DDBJ databases">
        <title>Genomic investigation of the strawberry pathogen Phytophthora fragariae indicates pathogenicity is determined by transcriptional variation in three key races.</title>
        <authorList>
            <person name="Adams T.M."/>
            <person name="Armitage A.D."/>
            <person name="Sobczyk M.K."/>
            <person name="Bates H.J."/>
            <person name="Dunwell J.M."/>
            <person name="Nellist C.F."/>
            <person name="Harrison R.J."/>
        </authorList>
    </citation>
    <scope>NUCLEOTIDE SEQUENCE [LARGE SCALE GENOMIC DNA]</scope>
    <source>
        <strain evidence="1 2">NOV-71</strain>
    </source>
</reference>
<name>A0A6A3PSG6_9STRA</name>
<proteinExistence type="predicted"/>
<sequence>MAARLGAPCHLHLFSARLDAAIDGTTCHVDEQGSEEGRALRLPRPHH</sequence>
<organism evidence="1 2">
    <name type="scientific">Phytophthora fragariae</name>
    <dbReference type="NCBI Taxonomy" id="53985"/>
    <lineage>
        <taxon>Eukaryota</taxon>
        <taxon>Sar</taxon>
        <taxon>Stramenopiles</taxon>
        <taxon>Oomycota</taxon>
        <taxon>Peronosporomycetes</taxon>
        <taxon>Peronosporales</taxon>
        <taxon>Peronosporaceae</taxon>
        <taxon>Phytophthora</taxon>
    </lineage>
</organism>